<reference evidence="8" key="1">
    <citation type="journal article" date="2022" name="Int. J. Syst. Evol. Microbiol.">
        <title>Anaeromyxobacter oryzae sp. nov., Anaeromyxobacter diazotrophicus sp. nov. and Anaeromyxobacter paludicola sp. nov., isolated from paddy soils.</title>
        <authorList>
            <person name="Itoh H."/>
            <person name="Xu Z."/>
            <person name="Mise K."/>
            <person name="Masuda Y."/>
            <person name="Ushijima N."/>
            <person name="Hayakawa C."/>
            <person name="Shiratori Y."/>
            <person name="Senoo K."/>
        </authorList>
    </citation>
    <scope>NUCLEOTIDE SEQUENCE [LARGE SCALE GENOMIC DNA]</scope>
    <source>
        <strain evidence="8">Red232</strain>
    </source>
</reference>
<keyword evidence="4" id="KW-0812">Transmembrane</keyword>
<dbReference type="PROSITE" id="PS50885">
    <property type="entry name" value="HAMP"/>
    <property type="match status" value="1"/>
</dbReference>
<dbReference type="RefSeq" id="WP_248352692.1">
    <property type="nucleotide sequence ID" value="NZ_AP025591.1"/>
</dbReference>
<evidence type="ECO:0008006" key="9">
    <source>
        <dbReference type="Google" id="ProtNLM"/>
    </source>
</evidence>
<dbReference type="EMBL" id="AP025591">
    <property type="protein sequence ID" value="BDG04331.1"/>
    <property type="molecule type" value="Genomic_DNA"/>
</dbReference>
<organism evidence="7 8">
    <name type="scientific">Anaeromyxobacter oryzae</name>
    <dbReference type="NCBI Taxonomy" id="2918170"/>
    <lineage>
        <taxon>Bacteria</taxon>
        <taxon>Pseudomonadati</taxon>
        <taxon>Myxococcota</taxon>
        <taxon>Myxococcia</taxon>
        <taxon>Myxococcales</taxon>
        <taxon>Cystobacterineae</taxon>
        <taxon>Anaeromyxobacteraceae</taxon>
        <taxon>Anaeromyxobacter</taxon>
    </lineage>
</organism>
<evidence type="ECO:0000256" key="2">
    <source>
        <dbReference type="ARBA" id="ARBA00029447"/>
    </source>
</evidence>
<dbReference type="SUPFAM" id="SSF58104">
    <property type="entry name" value="Methyl-accepting chemotaxis protein (MCP) signaling domain"/>
    <property type="match status" value="3"/>
</dbReference>
<dbReference type="Gene3D" id="6.10.340.10">
    <property type="match status" value="1"/>
</dbReference>
<name>A0ABM7WY42_9BACT</name>
<accession>A0ABM7WY42</accession>
<feature type="transmembrane region" description="Helical" evidence="4">
    <location>
        <begin position="173"/>
        <end position="194"/>
    </location>
</feature>
<dbReference type="Pfam" id="PF00672">
    <property type="entry name" value="HAMP"/>
    <property type="match status" value="1"/>
</dbReference>
<proteinExistence type="inferred from homology"/>
<feature type="transmembrane region" description="Helical" evidence="4">
    <location>
        <begin position="42"/>
        <end position="62"/>
    </location>
</feature>
<dbReference type="Proteomes" id="UP001162891">
    <property type="component" value="Chromosome"/>
</dbReference>
<keyword evidence="4" id="KW-1133">Transmembrane helix</keyword>
<dbReference type="InterPro" id="IPR004089">
    <property type="entry name" value="MCPsignal_dom"/>
</dbReference>
<evidence type="ECO:0000259" key="6">
    <source>
        <dbReference type="PROSITE" id="PS50885"/>
    </source>
</evidence>
<keyword evidence="1 3" id="KW-0807">Transducer</keyword>
<evidence type="ECO:0000256" key="1">
    <source>
        <dbReference type="ARBA" id="ARBA00023224"/>
    </source>
</evidence>
<dbReference type="Pfam" id="PF00015">
    <property type="entry name" value="MCPsignal"/>
    <property type="match status" value="1"/>
</dbReference>
<keyword evidence="8" id="KW-1185">Reference proteome</keyword>
<dbReference type="CDD" id="cd06225">
    <property type="entry name" value="HAMP"/>
    <property type="match status" value="1"/>
</dbReference>
<dbReference type="PRINTS" id="PR00260">
    <property type="entry name" value="CHEMTRNSDUCR"/>
</dbReference>
<evidence type="ECO:0000313" key="7">
    <source>
        <dbReference type="EMBL" id="BDG04331.1"/>
    </source>
</evidence>
<dbReference type="PANTHER" id="PTHR32089">
    <property type="entry name" value="METHYL-ACCEPTING CHEMOTAXIS PROTEIN MCPB"/>
    <property type="match status" value="1"/>
</dbReference>
<protein>
    <recommendedName>
        <fullName evidence="9">Methyl-accepting chemotaxis sensory transducer</fullName>
    </recommendedName>
</protein>
<dbReference type="InterPro" id="IPR003660">
    <property type="entry name" value="HAMP_dom"/>
</dbReference>
<dbReference type="SMART" id="SM00283">
    <property type="entry name" value="MA"/>
    <property type="match status" value="1"/>
</dbReference>
<dbReference type="PANTHER" id="PTHR32089:SF112">
    <property type="entry name" value="LYSOZYME-LIKE PROTEIN-RELATED"/>
    <property type="match status" value="1"/>
</dbReference>
<feature type="transmembrane region" description="Helical" evidence="4">
    <location>
        <begin position="303"/>
        <end position="327"/>
    </location>
</feature>
<feature type="domain" description="HAMP" evidence="6">
    <location>
        <begin position="328"/>
        <end position="380"/>
    </location>
</feature>
<gene>
    <name evidence="7" type="ORF">AMOR_33270</name>
</gene>
<dbReference type="PROSITE" id="PS50111">
    <property type="entry name" value="CHEMOTAXIS_TRANSDUC_2"/>
    <property type="match status" value="1"/>
</dbReference>
<dbReference type="SMART" id="SM00304">
    <property type="entry name" value="HAMP"/>
    <property type="match status" value="1"/>
</dbReference>
<feature type="transmembrane region" description="Helical" evidence="4">
    <location>
        <begin position="94"/>
        <end position="114"/>
    </location>
</feature>
<sequence>MRFTWKLLREVALTVVIGSVLAWWVAVTVFPLSPSERDTLRLAFLGAVPLECLAVGAAMWIASRPLRRALARGAALAPDRAALAAAAGHRLPPWTAAAVLAAGTATTLGMVALLRDRGLPADLAAAGAAVGVASTILAAMLAYSRAASAAADACEQLGGDADVAGQGTVRGKILVLGFGLNTIGVLLFAATGYVRYRADMDREYVLAAQRAQASAIAAMGSRTDPQIAEHVWLVTAAPSALLGPSGAIVTRFGAGRLPFQDAAAALDGERRLADGWLVSRHTPAGGTVVSWLPEEPLWDRRRAFWSAQLGTVVAVYGVAALLAWVAARAITLPFRTLGRAADRIASGDLTASPPTISRDEMGQLASDFRRMAEGLKGLVVDVQGATESVSVGARETTAIGDRVRRGALDQRAGVVAVQAAVEAMEGSVALVSRRVGGLSEYVSATTAAVSDMASALDEVRREGSELEHAMSSAGADVAQLGMAGREAEGTLVELEGLAGHAGGSLASVRASVSALEQAAGESEATAANVAELAERAGGVVEETVHGIETLRQAVSDAHRRITVLGRRSDDIDQVVDFIAEVAGRTNLLSLNASIIAAQAGEHGKAFAVVADQIRELAAQIARSTKSIGDIIHAVREDVEGTAALIDRGDGLAGEGVQLARNSLEALERIRRSTGQGRETAAAIRAAVDAHVVSSREISQLVESVTSGTRAAAQAVQLVGRSVAAVNSVSRSASTMADQVARALEEQSGVGKRQLESLSRLERMITEITRAVESHNAATRRVRDALQALSESAGQHDTAVEGLSGVAERLGGRAKALAERVGRFKV</sequence>
<evidence type="ECO:0000256" key="4">
    <source>
        <dbReference type="SAM" id="Phobius"/>
    </source>
</evidence>
<dbReference type="SUPFAM" id="SSF158472">
    <property type="entry name" value="HAMP domain-like"/>
    <property type="match status" value="1"/>
</dbReference>
<evidence type="ECO:0000313" key="8">
    <source>
        <dbReference type="Proteomes" id="UP001162891"/>
    </source>
</evidence>
<dbReference type="InterPro" id="IPR004090">
    <property type="entry name" value="Chemotax_Me-accpt_rcpt"/>
</dbReference>
<dbReference type="Gene3D" id="1.10.287.950">
    <property type="entry name" value="Methyl-accepting chemotaxis protein"/>
    <property type="match status" value="2"/>
</dbReference>
<evidence type="ECO:0000259" key="5">
    <source>
        <dbReference type="PROSITE" id="PS50111"/>
    </source>
</evidence>
<feature type="transmembrane region" description="Helical" evidence="4">
    <location>
        <begin position="123"/>
        <end position="143"/>
    </location>
</feature>
<evidence type="ECO:0000256" key="3">
    <source>
        <dbReference type="PROSITE-ProRule" id="PRU00284"/>
    </source>
</evidence>
<keyword evidence="4" id="KW-0472">Membrane</keyword>
<feature type="transmembrane region" description="Helical" evidence="4">
    <location>
        <begin position="12"/>
        <end position="30"/>
    </location>
</feature>
<comment type="similarity">
    <text evidence="2">Belongs to the methyl-accepting chemotaxis (MCP) protein family.</text>
</comment>
<feature type="domain" description="Methyl-accepting transducer" evidence="5">
    <location>
        <begin position="476"/>
        <end position="705"/>
    </location>
</feature>